<name>A0A8H3WN43_9PEZI</name>
<gene>
    <name evidence="2" type="ORF">GQ607_001918</name>
</gene>
<sequence length="96" mass="11001">MIANVMSPFDMVLAREGERSKASSSQRNRRRLHGGNIACRRRQGVRLGEGTTSWRWTNRVPLAKRKLGTKARDKRSSYFEQLAEENELRNATSLVP</sequence>
<keyword evidence="3" id="KW-1185">Reference proteome</keyword>
<dbReference type="Proteomes" id="UP000434172">
    <property type="component" value="Unassembled WGS sequence"/>
</dbReference>
<feature type="region of interest" description="Disordered" evidence="1">
    <location>
        <begin position="14"/>
        <end position="37"/>
    </location>
</feature>
<proteinExistence type="predicted"/>
<reference evidence="2 3" key="1">
    <citation type="submission" date="2019-12" db="EMBL/GenBank/DDBJ databases">
        <title>A genome sequence resource for the geographically widespread anthracnose pathogen Colletotrichum asianum.</title>
        <authorList>
            <person name="Meng Y."/>
        </authorList>
    </citation>
    <scope>NUCLEOTIDE SEQUENCE [LARGE SCALE GENOMIC DNA]</scope>
    <source>
        <strain evidence="2 3">ICMP 18580</strain>
    </source>
</reference>
<dbReference type="AlphaFoldDB" id="A0A8H3WN43"/>
<evidence type="ECO:0000313" key="3">
    <source>
        <dbReference type="Proteomes" id="UP000434172"/>
    </source>
</evidence>
<organism evidence="2 3">
    <name type="scientific">Colletotrichum asianum</name>
    <dbReference type="NCBI Taxonomy" id="702518"/>
    <lineage>
        <taxon>Eukaryota</taxon>
        <taxon>Fungi</taxon>
        <taxon>Dikarya</taxon>
        <taxon>Ascomycota</taxon>
        <taxon>Pezizomycotina</taxon>
        <taxon>Sordariomycetes</taxon>
        <taxon>Hypocreomycetidae</taxon>
        <taxon>Glomerellales</taxon>
        <taxon>Glomerellaceae</taxon>
        <taxon>Colletotrichum</taxon>
        <taxon>Colletotrichum gloeosporioides species complex</taxon>
    </lineage>
</organism>
<feature type="compositionally biased region" description="Basic residues" evidence="1">
    <location>
        <begin position="27"/>
        <end position="37"/>
    </location>
</feature>
<accession>A0A8H3WN43</accession>
<evidence type="ECO:0000313" key="2">
    <source>
        <dbReference type="EMBL" id="KAF0331048.1"/>
    </source>
</evidence>
<protein>
    <submittedName>
        <fullName evidence="2">Uncharacterized protein</fullName>
    </submittedName>
</protein>
<comment type="caution">
    <text evidence="2">The sequence shown here is derived from an EMBL/GenBank/DDBJ whole genome shotgun (WGS) entry which is preliminary data.</text>
</comment>
<evidence type="ECO:0000256" key="1">
    <source>
        <dbReference type="SAM" id="MobiDB-lite"/>
    </source>
</evidence>
<dbReference type="EMBL" id="WOWK01000005">
    <property type="protein sequence ID" value="KAF0331048.1"/>
    <property type="molecule type" value="Genomic_DNA"/>
</dbReference>